<proteinExistence type="predicted"/>
<organism evidence="2 3">
    <name type="scientific">Vogesella indigofera</name>
    <name type="common">Pseudomonas indigofera</name>
    <dbReference type="NCBI Taxonomy" id="45465"/>
    <lineage>
        <taxon>Bacteria</taxon>
        <taxon>Pseudomonadati</taxon>
        <taxon>Pseudomonadota</taxon>
        <taxon>Betaproteobacteria</taxon>
        <taxon>Neisseriales</taxon>
        <taxon>Chromobacteriaceae</taxon>
        <taxon>Vogesella</taxon>
    </lineage>
</organism>
<dbReference type="RefSeq" id="WP_272803555.1">
    <property type="nucleotide sequence ID" value="NZ_JAQQKY010000007.1"/>
</dbReference>
<evidence type="ECO:0000256" key="1">
    <source>
        <dbReference type="SAM" id="Phobius"/>
    </source>
</evidence>
<feature type="transmembrane region" description="Helical" evidence="1">
    <location>
        <begin position="32"/>
        <end position="50"/>
    </location>
</feature>
<evidence type="ECO:0000313" key="2">
    <source>
        <dbReference type="EMBL" id="MDC7691613.1"/>
    </source>
</evidence>
<accession>A0ABT5I681</accession>
<reference evidence="2 3" key="1">
    <citation type="submission" date="2023-01" db="EMBL/GenBank/DDBJ databases">
        <title>Novel species of the genus Vogesella isolated from rivers.</title>
        <authorList>
            <person name="Lu H."/>
        </authorList>
    </citation>
    <scope>NUCLEOTIDE SEQUENCE [LARGE SCALE GENOMIC DNA]</scope>
    <source>
        <strain evidence="2 3">SH7W</strain>
    </source>
</reference>
<protein>
    <recommendedName>
        <fullName evidence="4">Secreted protein with PEP-CTERM sorting signal</fullName>
    </recommendedName>
</protein>
<name>A0ABT5I681_VOGIN</name>
<feature type="transmembrane region" description="Helical" evidence="1">
    <location>
        <begin position="96"/>
        <end position="116"/>
    </location>
</feature>
<feature type="transmembrane region" description="Helical" evidence="1">
    <location>
        <begin position="6"/>
        <end position="25"/>
    </location>
</feature>
<keyword evidence="3" id="KW-1185">Reference proteome</keyword>
<comment type="caution">
    <text evidence="2">The sequence shown here is derived from an EMBL/GenBank/DDBJ whole genome shotgun (WGS) entry which is preliminary data.</text>
</comment>
<keyword evidence="1" id="KW-0812">Transmembrane</keyword>
<keyword evidence="1" id="KW-0472">Membrane</keyword>
<dbReference type="Proteomes" id="UP001221566">
    <property type="component" value="Unassembled WGS sequence"/>
</dbReference>
<sequence length="125" mass="13414">MKLSTYALSALLCLALTPFLVWLSVQLAVDGLLVLLPGMLLSLAIAHLLYPPRQHDVTAGTTSHLAWPWRLAALLLASGSGAVIHDSPCWQQPTLANLAELLLLTLGAVLFAWLGLSGRQPHLPH</sequence>
<keyword evidence="1" id="KW-1133">Transmembrane helix</keyword>
<feature type="transmembrane region" description="Helical" evidence="1">
    <location>
        <begin position="65"/>
        <end position="84"/>
    </location>
</feature>
<gene>
    <name evidence="2" type="ORF">PQU93_12600</name>
</gene>
<evidence type="ECO:0008006" key="4">
    <source>
        <dbReference type="Google" id="ProtNLM"/>
    </source>
</evidence>
<evidence type="ECO:0000313" key="3">
    <source>
        <dbReference type="Proteomes" id="UP001221566"/>
    </source>
</evidence>
<dbReference type="EMBL" id="JAQQKY010000007">
    <property type="protein sequence ID" value="MDC7691613.1"/>
    <property type="molecule type" value="Genomic_DNA"/>
</dbReference>